<dbReference type="InterPro" id="IPR035965">
    <property type="entry name" value="PAS-like_dom_sf"/>
</dbReference>
<dbReference type="SMART" id="SM00086">
    <property type="entry name" value="PAC"/>
    <property type="match status" value="1"/>
</dbReference>
<feature type="domain" description="PAC" evidence="4">
    <location>
        <begin position="101"/>
        <end position="155"/>
    </location>
</feature>
<dbReference type="InterPro" id="IPR050469">
    <property type="entry name" value="Diguanylate_Cyclase"/>
</dbReference>
<evidence type="ECO:0000313" key="7">
    <source>
        <dbReference type="Proteomes" id="UP001216907"/>
    </source>
</evidence>
<evidence type="ECO:0000313" key="6">
    <source>
        <dbReference type="EMBL" id="MDG3006062.1"/>
    </source>
</evidence>
<feature type="domain" description="GGDEF" evidence="5">
    <location>
        <begin position="190"/>
        <end position="321"/>
    </location>
</feature>
<gene>
    <name evidence="6" type="ORF">PZE19_19995</name>
</gene>
<dbReference type="Proteomes" id="UP001216907">
    <property type="component" value="Unassembled WGS sequence"/>
</dbReference>
<dbReference type="Pfam" id="PF00990">
    <property type="entry name" value="GGDEF"/>
    <property type="match status" value="1"/>
</dbReference>
<protein>
    <recommendedName>
        <fullName evidence="1">diguanylate cyclase</fullName>
        <ecNumber evidence="1">2.7.7.65</ecNumber>
    </recommendedName>
</protein>
<dbReference type="Pfam" id="PF00989">
    <property type="entry name" value="PAS"/>
    <property type="match status" value="1"/>
</dbReference>
<dbReference type="NCBIfam" id="TIGR00254">
    <property type="entry name" value="GGDEF"/>
    <property type="match status" value="1"/>
</dbReference>
<comment type="caution">
    <text evidence="6">The sequence shown here is derived from an EMBL/GenBank/DDBJ whole genome shotgun (WGS) entry which is preliminary data.</text>
</comment>
<dbReference type="PROSITE" id="PS50887">
    <property type="entry name" value="GGDEF"/>
    <property type="match status" value="1"/>
</dbReference>
<dbReference type="InterPro" id="IPR013767">
    <property type="entry name" value="PAS_fold"/>
</dbReference>
<organism evidence="6 7">
    <name type="scientific">Paludisphaera mucosa</name>
    <dbReference type="NCBI Taxonomy" id="3030827"/>
    <lineage>
        <taxon>Bacteria</taxon>
        <taxon>Pseudomonadati</taxon>
        <taxon>Planctomycetota</taxon>
        <taxon>Planctomycetia</taxon>
        <taxon>Isosphaerales</taxon>
        <taxon>Isosphaeraceae</taxon>
        <taxon>Paludisphaera</taxon>
    </lineage>
</organism>
<dbReference type="InterPro" id="IPR000700">
    <property type="entry name" value="PAS-assoc_C"/>
</dbReference>
<evidence type="ECO:0000259" key="4">
    <source>
        <dbReference type="PROSITE" id="PS50113"/>
    </source>
</evidence>
<evidence type="ECO:0000256" key="1">
    <source>
        <dbReference type="ARBA" id="ARBA00012528"/>
    </source>
</evidence>
<dbReference type="EMBL" id="JARRAG010000002">
    <property type="protein sequence ID" value="MDG3006062.1"/>
    <property type="molecule type" value="Genomic_DNA"/>
</dbReference>
<dbReference type="InterPro" id="IPR043128">
    <property type="entry name" value="Rev_trsase/Diguanyl_cyclase"/>
</dbReference>
<dbReference type="SUPFAM" id="SSF55073">
    <property type="entry name" value="Nucleotide cyclase"/>
    <property type="match status" value="1"/>
</dbReference>
<dbReference type="NCBIfam" id="TIGR00229">
    <property type="entry name" value="sensory_box"/>
    <property type="match status" value="1"/>
</dbReference>
<reference evidence="6 7" key="1">
    <citation type="submission" date="2023-03" db="EMBL/GenBank/DDBJ databases">
        <title>Paludisphaera mucosa sp. nov. a novel planctomycete from northern fen.</title>
        <authorList>
            <person name="Ivanova A."/>
        </authorList>
    </citation>
    <scope>NUCLEOTIDE SEQUENCE [LARGE SCALE GENOMIC DNA]</scope>
    <source>
        <strain evidence="6 7">Pla2</strain>
    </source>
</reference>
<dbReference type="InterPro" id="IPR000014">
    <property type="entry name" value="PAS"/>
</dbReference>
<evidence type="ECO:0000256" key="2">
    <source>
        <dbReference type="ARBA" id="ARBA00034247"/>
    </source>
</evidence>
<dbReference type="PROSITE" id="PS50112">
    <property type="entry name" value="PAS"/>
    <property type="match status" value="1"/>
</dbReference>
<dbReference type="GO" id="GO:0052621">
    <property type="term" value="F:diguanylate cyclase activity"/>
    <property type="evidence" value="ECO:0007669"/>
    <property type="project" value="UniProtKB-EC"/>
</dbReference>
<dbReference type="SMART" id="SM00091">
    <property type="entry name" value="PAS"/>
    <property type="match status" value="1"/>
</dbReference>
<dbReference type="Gene3D" id="3.30.450.20">
    <property type="entry name" value="PAS domain"/>
    <property type="match status" value="1"/>
</dbReference>
<dbReference type="InterPro" id="IPR000160">
    <property type="entry name" value="GGDEF_dom"/>
</dbReference>
<keyword evidence="6" id="KW-0548">Nucleotidyltransferase</keyword>
<dbReference type="PANTHER" id="PTHR45138">
    <property type="entry name" value="REGULATORY COMPONENTS OF SENSORY TRANSDUCTION SYSTEM"/>
    <property type="match status" value="1"/>
</dbReference>
<dbReference type="SMART" id="SM00267">
    <property type="entry name" value="GGDEF"/>
    <property type="match status" value="1"/>
</dbReference>
<dbReference type="SUPFAM" id="SSF55785">
    <property type="entry name" value="PYP-like sensor domain (PAS domain)"/>
    <property type="match status" value="1"/>
</dbReference>
<name>A0ABT6FEW3_9BACT</name>
<dbReference type="InterPro" id="IPR001610">
    <property type="entry name" value="PAC"/>
</dbReference>
<keyword evidence="6" id="KW-0808">Transferase</keyword>
<dbReference type="InterPro" id="IPR029787">
    <property type="entry name" value="Nucleotide_cyclase"/>
</dbReference>
<dbReference type="EC" id="2.7.7.65" evidence="1"/>
<evidence type="ECO:0000259" key="5">
    <source>
        <dbReference type="PROSITE" id="PS50887"/>
    </source>
</evidence>
<keyword evidence="7" id="KW-1185">Reference proteome</keyword>
<accession>A0ABT6FEW3</accession>
<sequence>MTIAGEIEGGFVEPDRVEGPGPFGRGLAGRLLDALPDPAYFLDPGGRALLWNEAAARFTGYPREDMLAPFGSVEKLAYSDWSDVPLRWEELPSSRSLIEGRSVDRLLFVRRRESRQVWVEVRCSPVRGDDGAILGVLVVLRDATPAIAVEEALHQARRAAESDPLTGLANRRSLDRMLELHLGIQAREDRPLCLLMADLDHFKDVNDGWGHDVGDRALTAFAGVLQGLSRAEDLAARLGGDEFVILLPDHSLDVAARIAERIRVATPDATPPELGRRRLTASFGVAQAARDESAAQLIRRADAALYRAKALGRDRVEVDEADA</sequence>
<dbReference type="CDD" id="cd00130">
    <property type="entry name" value="PAS"/>
    <property type="match status" value="1"/>
</dbReference>
<dbReference type="CDD" id="cd01949">
    <property type="entry name" value="GGDEF"/>
    <property type="match status" value="1"/>
</dbReference>
<evidence type="ECO:0000259" key="3">
    <source>
        <dbReference type="PROSITE" id="PS50112"/>
    </source>
</evidence>
<dbReference type="PANTHER" id="PTHR45138:SF9">
    <property type="entry name" value="DIGUANYLATE CYCLASE DGCM-RELATED"/>
    <property type="match status" value="1"/>
</dbReference>
<feature type="domain" description="PAS" evidence="3">
    <location>
        <begin position="30"/>
        <end position="67"/>
    </location>
</feature>
<dbReference type="RefSeq" id="WP_277862366.1">
    <property type="nucleotide sequence ID" value="NZ_JARRAG010000002.1"/>
</dbReference>
<dbReference type="PROSITE" id="PS50113">
    <property type="entry name" value="PAC"/>
    <property type="match status" value="1"/>
</dbReference>
<comment type="catalytic activity">
    <reaction evidence="2">
        <text>2 GTP = 3',3'-c-di-GMP + 2 diphosphate</text>
        <dbReference type="Rhea" id="RHEA:24898"/>
        <dbReference type="ChEBI" id="CHEBI:33019"/>
        <dbReference type="ChEBI" id="CHEBI:37565"/>
        <dbReference type="ChEBI" id="CHEBI:58805"/>
        <dbReference type="EC" id="2.7.7.65"/>
    </reaction>
</comment>
<dbReference type="Gene3D" id="3.30.70.270">
    <property type="match status" value="1"/>
</dbReference>
<proteinExistence type="predicted"/>